<gene>
    <name evidence="1" type="ORF">IW254_001563</name>
</gene>
<name>A0A931GXV9_9CORY</name>
<comment type="caution">
    <text evidence="1">The sequence shown here is derived from an EMBL/GenBank/DDBJ whole genome shotgun (WGS) entry which is preliminary data.</text>
</comment>
<sequence length="311" mass="33827">MPSTLYRPQRHQQVAEVVDLAAARARLRGTDLSGRTLLVRCSVALGDEEVLRHIGVCGDTTLEDFRGVIEKAFSLPQVDSPERFTHGYDDDGRLDPHDPLGRYLAHPGDELFFHWGLWTFQITALEDYLRDSATPTALCVAGAGSFPDSSFDIAAVNAQLLGPTAIQAVLGQTRPEVKDVVDRAPSLDFPALLKAMDLERPESMERRKRETLRSLPREKSPKARDAFWATVLAHSCMTDASTTDAVIEATMDALGYTEAHGNKVTAAGAKRLCSGSLVRLAGIGAYGPGSASAVDRLDVYRALLRRQGPAE</sequence>
<protein>
    <submittedName>
        <fullName evidence="1">Uncharacterized protein</fullName>
    </submittedName>
</protein>
<reference evidence="1" key="1">
    <citation type="submission" date="2020-11" db="EMBL/GenBank/DDBJ databases">
        <title>Sequencing the genomes of 1000 actinobacteria strains.</title>
        <authorList>
            <person name="Klenk H.-P."/>
        </authorList>
    </citation>
    <scope>NUCLEOTIDE SEQUENCE</scope>
    <source>
        <strain evidence="1">DSM 45632</strain>
    </source>
</reference>
<evidence type="ECO:0000313" key="1">
    <source>
        <dbReference type="EMBL" id="MBG6122594.1"/>
    </source>
</evidence>
<dbReference type="EMBL" id="JADOUE010000001">
    <property type="protein sequence ID" value="MBG6122594.1"/>
    <property type="molecule type" value="Genomic_DNA"/>
</dbReference>
<organism evidence="1 2">
    <name type="scientific">Corynebacterium aquatimens</name>
    <dbReference type="NCBI Taxonomy" id="1190508"/>
    <lineage>
        <taxon>Bacteria</taxon>
        <taxon>Bacillati</taxon>
        <taxon>Actinomycetota</taxon>
        <taxon>Actinomycetes</taxon>
        <taxon>Mycobacteriales</taxon>
        <taxon>Corynebacteriaceae</taxon>
        <taxon>Corynebacterium</taxon>
    </lineage>
</organism>
<proteinExistence type="predicted"/>
<accession>A0A931GXV9</accession>
<keyword evidence="2" id="KW-1185">Reference proteome</keyword>
<dbReference type="InterPro" id="IPR024047">
    <property type="entry name" value="MM3350-like_sf"/>
</dbReference>
<dbReference type="RefSeq" id="WP_196824961.1">
    <property type="nucleotide sequence ID" value="NZ_CP046980.1"/>
</dbReference>
<dbReference type="AlphaFoldDB" id="A0A931GXV9"/>
<dbReference type="Proteomes" id="UP000658613">
    <property type="component" value="Unassembled WGS sequence"/>
</dbReference>
<dbReference type="SUPFAM" id="SSF159941">
    <property type="entry name" value="MM3350-like"/>
    <property type="match status" value="1"/>
</dbReference>
<evidence type="ECO:0000313" key="2">
    <source>
        <dbReference type="Proteomes" id="UP000658613"/>
    </source>
</evidence>